<dbReference type="PANTHER" id="PTHR31339:SF9">
    <property type="entry name" value="PLASMIN AND FIBRONECTIN-BINDING PROTEIN A"/>
    <property type="match status" value="1"/>
</dbReference>
<keyword evidence="2 4" id="KW-0378">Hydrolase</keyword>
<evidence type="ECO:0000256" key="2">
    <source>
        <dbReference type="ARBA" id="ARBA00022801"/>
    </source>
</evidence>
<dbReference type="GO" id="GO:0004650">
    <property type="term" value="F:polygalacturonase activity"/>
    <property type="evidence" value="ECO:0007669"/>
    <property type="project" value="InterPro"/>
</dbReference>
<evidence type="ECO:0000256" key="1">
    <source>
        <dbReference type="ARBA" id="ARBA00008834"/>
    </source>
</evidence>
<dbReference type="Gene3D" id="2.160.20.10">
    <property type="entry name" value="Single-stranded right-handed beta-helix, Pectin lyase-like"/>
    <property type="match status" value="1"/>
</dbReference>
<evidence type="ECO:0000256" key="4">
    <source>
        <dbReference type="RuleBase" id="RU361169"/>
    </source>
</evidence>
<dbReference type="Pfam" id="PF00295">
    <property type="entry name" value="Glyco_hydro_28"/>
    <property type="match status" value="1"/>
</dbReference>
<evidence type="ECO:0000256" key="3">
    <source>
        <dbReference type="ARBA" id="ARBA00023295"/>
    </source>
</evidence>
<dbReference type="PROSITE" id="PS00502">
    <property type="entry name" value="POLYGALACTURONASE"/>
    <property type="match status" value="1"/>
</dbReference>
<dbReference type="InterPro" id="IPR011050">
    <property type="entry name" value="Pectin_lyase_fold/virulence"/>
</dbReference>
<dbReference type="SUPFAM" id="SSF51126">
    <property type="entry name" value="Pectin lyase-like"/>
    <property type="match status" value="1"/>
</dbReference>
<comment type="similarity">
    <text evidence="1 4">Belongs to the glycosyl hydrolase 28 family.</text>
</comment>
<dbReference type="PANTHER" id="PTHR31339">
    <property type="entry name" value="PECTIN LYASE-RELATED"/>
    <property type="match status" value="1"/>
</dbReference>
<name>A0A060HCB6_XYLFS</name>
<dbReference type="HOGENOM" id="CLU_016031_0_0_6"/>
<proteinExistence type="inferred from homology"/>
<evidence type="ECO:0000313" key="6">
    <source>
        <dbReference type="Proteomes" id="UP000027215"/>
    </source>
</evidence>
<dbReference type="PATRIC" id="fig|155920.8.peg.2700"/>
<dbReference type="GO" id="GO:0005975">
    <property type="term" value="P:carbohydrate metabolic process"/>
    <property type="evidence" value="ECO:0007669"/>
    <property type="project" value="InterPro"/>
</dbReference>
<accession>A0A060HCB6</accession>
<dbReference type="EMBL" id="CP006696">
    <property type="protein sequence ID" value="AIC10587.1"/>
    <property type="molecule type" value="Genomic_DNA"/>
</dbReference>
<keyword evidence="3 4" id="KW-0326">Glycosidase</keyword>
<reference evidence="5 6" key="1">
    <citation type="submission" date="2013-08" db="EMBL/GenBank/DDBJ databases">
        <authorList>
            <person name="Stouthamer R."/>
            <person name="Nunney L."/>
        </authorList>
    </citation>
    <scope>NUCLEOTIDE SEQUENCE [LARGE SCALE GENOMIC DNA]</scope>
    <source>
        <strain evidence="6">ann-1</strain>
    </source>
</reference>
<dbReference type="InterPro" id="IPR051801">
    <property type="entry name" value="GH28_Enzymes"/>
</dbReference>
<sequence length="565" mass="60510">MLVLFASGATASLPFFQSVFLMNLDRFFPLVFGLHCFAAMGGTADVFRVSQLSSSDLSEPVSVKTLWGEVQRPSLPTHVCTVLPARLTPKHGSIDALDANPKVSKPDTKRLQDAIDDCPAGSAVKLVIDSHRKSGFLSGPLHLKSGVTLWIDDGVTLFASRNPKDYDKGNGTCGTATSTHEFSCMPLISAINTTGSGIVGGGVIDGRGGSILTGGKYARQRTWWDLAYQNKRHALHQQVPRLIQIRGGNDFTLYRVAIENAPNFHVVADTVSGVTAWGIRILTPSLVYTTPGYHCPPGTTPDVVTPATCFTPDTVKNTDGFDPGQSNHVLLAYSYISTGDDHVAIKARGKMPSYALSFLHNHFGYGHGMSIGSDTESGVHDMEVSDLSIDGFDSPNSNGLHMKSDADHGGVVDHVTYSKICMRRLKRPLAFDTFYKPSNGNSYPLFKNIVLQDIHVLESPVFGAGQLLFMGILGSGNNLPMTLSMDNVVFDGFLPTLIAPPSSIVFANPQAAHFHFGPGPVSFAPLITPSVAYDVTVSGSPGVGNPYDCSAAFINFSSIFPDSPI</sequence>
<protein>
    <submittedName>
        <fullName evidence="5">Polygalacturonase</fullName>
    </submittedName>
</protein>
<dbReference type="Proteomes" id="UP000027215">
    <property type="component" value="Chromosome"/>
</dbReference>
<dbReference type="InterPro" id="IPR012334">
    <property type="entry name" value="Pectin_lyas_fold"/>
</dbReference>
<gene>
    <name evidence="5" type="ORF">D934_11515</name>
</gene>
<dbReference type="InterPro" id="IPR000743">
    <property type="entry name" value="Glyco_hydro_28"/>
</dbReference>
<evidence type="ECO:0000313" key="5">
    <source>
        <dbReference type="EMBL" id="AIC10587.1"/>
    </source>
</evidence>
<dbReference type="KEGG" id="xfs:D934_11515"/>
<dbReference type="AlphaFoldDB" id="A0A060HCB6"/>
<organism evidence="5 6">
    <name type="scientific">Xylella fastidiosa subsp. sandyi Ann-1</name>
    <dbReference type="NCBI Taxonomy" id="155920"/>
    <lineage>
        <taxon>Bacteria</taxon>
        <taxon>Pseudomonadati</taxon>
        <taxon>Pseudomonadota</taxon>
        <taxon>Gammaproteobacteria</taxon>
        <taxon>Lysobacterales</taxon>
        <taxon>Lysobacteraceae</taxon>
        <taxon>Xylella</taxon>
    </lineage>
</organism>